<name>A0A9Q3HX17_9BASI</name>
<dbReference type="InterPro" id="IPR000953">
    <property type="entry name" value="Chromo/chromo_shadow_dom"/>
</dbReference>
<dbReference type="GO" id="GO:0006338">
    <property type="term" value="P:chromatin remodeling"/>
    <property type="evidence" value="ECO:0007669"/>
    <property type="project" value="UniProtKB-ARBA"/>
</dbReference>
<dbReference type="InterPro" id="IPR056924">
    <property type="entry name" value="SH3_Tf2-1"/>
</dbReference>
<dbReference type="PROSITE" id="PS50013">
    <property type="entry name" value="CHROMO_2"/>
    <property type="match status" value="1"/>
</dbReference>
<dbReference type="Gene3D" id="2.40.50.40">
    <property type="match status" value="1"/>
</dbReference>
<evidence type="ECO:0000313" key="3">
    <source>
        <dbReference type="EMBL" id="MBW0517765.1"/>
    </source>
</evidence>
<dbReference type="InterPro" id="IPR023780">
    <property type="entry name" value="Chromo_domain"/>
</dbReference>
<gene>
    <name evidence="3" type="ORF">O181_057480</name>
</gene>
<evidence type="ECO:0000256" key="1">
    <source>
        <dbReference type="SAM" id="MobiDB-lite"/>
    </source>
</evidence>
<dbReference type="SUPFAM" id="SSF54160">
    <property type="entry name" value="Chromo domain-like"/>
    <property type="match status" value="1"/>
</dbReference>
<dbReference type="CDD" id="cd00024">
    <property type="entry name" value="CD_CSD"/>
    <property type="match status" value="1"/>
</dbReference>
<evidence type="ECO:0000259" key="2">
    <source>
        <dbReference type="PROSITE" id="PS50013"/>
    </source>
</evidence>
<comment type="caution">
    <text evidence="3">The sequence shown here is derived from an EMBL/GenBank/DDBJ whole genome shotgun (WGS) entry which is preliminary data.</text>
</comment>
<dbReference type="EMBL" id="AVOT02026155">
    <property type="protein sequence ID" value="MBW0517765.1"/>
    <property type="molecule type" value="Genomic_DNA"/>
</dbReference>
<keyword evidence="4" id="KW-1185">Reference proteome</keyword>
<evidence type="ECO:0000313" key="4">
    <source>
        <dbReference type="Proteomes" id="UP000765509"/>
    </source>
</evidence>
<accession>A0A9Q3HX17</accession>
<feature type="region of interest" description="Disordered" evidence="1">
    <location>
        <begin position="229"/>
        <end position="258"/>
    </location>
</feature>
<sequence length="258" mass="30004">MLGRHVPREGVDLMSKNPQNLNQVIKEDGIQESTLFPIKVEIFSDLVDQIQKEVWQDKDYKEILKQLARVIKNLQSVQKLVKEELESEIGRFKKYANRNRTIPPDFQHGDRVWLASNNFKPTRPTKKLSERWLGPFEVLKKVGSHAYHLKLPVQWKSVHPVFYLSLVEPVKHSSISNQNKLPQPQIIVDDQEEWEVSQVLDSELKRGKLWYLSEWKGLSEDLKRNAWEPASNLTSSPDHVKAFHSLYPEKPGPNTSRA</sequence>
<dbReference type="Pfam" id="PF00385">
    <property type="entry name" value="Chromo"/>
    <property type="match status" value="1"/>
</dbReference>
<dbReference type="PANTHER" id="PTHR46148:SF52">
    <property type="entry name" value="OS04G0603800 PROTEIN"/>
    <property type="match status" value="1"/>
</dbReference>
<reference evidence="3" key="1">
    <citation type="submission" date="2021-03" db="EMBL/GenBank/DDBJ databases">
        <title>Draft genome sequence of rust myrtle Austropuccinia psidii MF-1, a brazilian biotype.</title>
        <authorList>
            <person name="Quecine M.C."/>
            <person name="Pachon D.M.R."/>
            <person name="Bonatelli M.L."/>
            <person name="Correr F.H."/>
            <person name="Franceschini L.M."/>
            <person name="Leite T.F."/>
            <person name="Margarido G.R.A."/>
            <person name="Almeida C.A."/>
            <person name="Ferrarezi J.A."/>
            <person name="Labate C.A."/>
        </authorList>
    </citation>
    <scope>NUCLEOTIDE SEQUENCE</scope>
    <source>
        <strain evidence="3">MF-1</strain>
    </source>
</reference>
<organism evidence="3 4">
    <name type="scientific">Austropuccinia psidii MF-1</name>
    <dbReference type="NCBI Taxonomy" id="1389203"/>
    <lineage>
        <taxon>Eukaryota</taxon>
        <taxon>Fungi</taxon>
        <taxon>Dikarya</taxon>
        <taxon>Basidiomycota</taxon>
        <taxon>Pucciniomycotina</taxon>
        <taxon>Pucciniomycetes</taxon>
        <taxon>Pucciniales</taxon>
        <taxon>Sphaerophragmiaceae</taxon>
        <taxon>Austropuccinia</taxon>
    </lineage>
</organism>
<proteinExistence type="predicted"/>
<dbReference type="Proteomes" id="UP000765509">
    <property type="component" value="Unassembled WGS sequence"/>
</dbReference>
<dbReference type="PANTHER" id="PTHR46148">
    <property type="entry name" value="CHROMO DOMAIN-CONTAINING PROTEIN"/>
    <property type="match status" value="1"/>
</dbReference>
<dbReference type="InterPro" id="IPR016197">
    <property type="entry name" value="Chromo-like_dom_sf"/>
</dbReference>
<feature type="domain" description="Chromo" evidence="2">
    <location>
        <begin position="194"/>
        <end position="255"/>
    </location>
</feature>
<dbReference type="Pfam" id="PF24626">
    <property type="entry name" value="SH3_Tf2-1"/>
    <property type="match status" value="1"/>
</dbReference>
<protein>
    <recommendedName>
        <fullName evidence="2">Chromo domain-containing protein</fullName>
    </recommendedName>
</protein>
<dbReference type="AlphaFoldDB" id="A0A9Q3HX17"/>